<protein>
    <submittedName>
        <fullName evidence="1">Uncharacterized protein</fullName>
    </submittedName>
</protein>
<feature type="non-terminal residue" evidence="1">
    <location>
        <position position="60"/>
    </location>
</feature>
<gene>
    <name evidence="1" type="ORF">S12H4_40678</name>
</gene>
<dbReference type="EMBL" id="BARW01024707">
    <property type="protein sequence ID" value="GAI94980.1"/>
    <property type="molecule type" value="Genomic_DNA"/>
</dbReference>
<comment type="caution">
    <text evidence="1">The sequence shown here is derived from an EMBL/GenBank/DDBJ whole genome shotgun (WGS) entry which is preliminary data.</text>
</comment>
<proteinExistence type="predicted"/>
<sequence>MSESGGTKKVDLIGAYITQVLIPHHRQCVSLYMQGKYVPAVELQLQIIQTLYRSNKKEKD</sequence>
<evidence type="ECO:0000313" key="1">
    <source>
        <dbReference type="EMBL" id="GAI94980.1"/>
    </source>
</evidence>
<dbReference type="AlphaFoldDB" id="X1U595"/>
<accession>X1U595</accession>
<organism evidence="1">
    <name type="scientific">marine sediment metagenome</name>
    <dbReference type="NCBI Taxonomy" id="412755"/>
    <lineage>
        <taxon>unclassified sequences</taxon>
        <taxon>metagenomes</taxon>
        <taxon>ecological metagenomes</taxon>
    </lineage>
</organism>
<name>X1U595_9ZZZZ</name>
<reference evidence="1" key="1">
    <citation type="journal article" date="2014" name="Front. Microbiol.">
        <title>High frequency of phylogenetically diverse reductive dehalogenase-homologous genes in deep subseafloor sedimentary metagenomes.</title>
        <authorList>
            <person name="Kawai M."/>
            <person name="Futagami T."/>
            <person name="Toyoda A."/>
            <person name="Takaki Y."/>
            <person name="Nishi S."/>
            <person name="Hori S."/>
            <person name="Arai W."/>
            <person name="Tsubouchi T."/>
            <person name="Morono Y."/>
            <person name="Uchiyama I."/>
            <person name="Ito T."/>
            <person name="Fujiyama A."/>
            <person name="Inagaki F."/>
            <person name="Takami H."/>
        </authorList>
    </citation>
    <scope>NUCLEOTIDE SEQUENCE</scope>
    <source>
        <strain evidence="1">Expedition CK06-06</strain>
    </source>
</reference>